<dbReference type="OrthoDB" id="10480381at2759"/>
<sequence>MRKLELLDDTDRLSQKEIYRRNIKDQEILKRSTYPDTNLSQVPWRVTVVIVDLRKLPLNRLICQKRVVNCMRLIDDRKFHF</sequence>
<gene>
    <name evidence="1" type="ORF">TNCT_272321</name>
</gene>
<accession>A0A8X6GRL8</accession>
<evidence type="ECO:0000313" key="1">
    <source>
        <dbReference type="EMBL" id="GFR08399.1"/>
    </source>
</evidence>
<dbReference type="EMBL" id="BMAO01006421">
    <property type="protein sequence ID" value="GFR08399.1"/>
    <property type="molecule type" value="Genomic_DNA"/>
</dbReference>
<dbReference type="AlphaFoldDB" id="A0A8X6GRL8"/>
<organism evidence="1 2">
    <name type="scientific">Trichonephila clavata</name>
    <name type="common">Joro spider</name>
    <name type="synonym">Nephila clavata</name>
    <dbReference type="NCBI Taxonomy" id="2740835"/>
    <lineage>
        <taxon>Eukaryota</taxon>
        <taxon>Metazoa</taxon>
        <taxon>Ecdysozoa</taxon>
        <taxon>Arthropoda</taxon>
        <taxon>Chelicerata</taxon>
        <taxon>Arachnida</taxon>
        <taxon>Araneae</taxon>
        <taxon>Araneomorphae</taxon>
        <taxon>Entelegynae</taxon>
        <taxon>Araneoidea</taxon>
        <taxon>Nephilidae</taxon>
        <taxon>Trichonephila</taxon>
    </lineage>
</organism>
<keyword evidence="2" id="KW-1185">Reference proteome</keyword>
<dbReference type="Proteomes" id="UP000887116">
    <property type="component" value="Unassembled WGS sequence"/>
</dbReference>
<evidence type="ECO:0000313" key="2">
    <source>
        <dbReference type="Proteomes" id="UP000887116"/>
    </source>
</evidence>
<protein>
    <submittedName>
        <fullName evidence="1">Uncharacterized protein</fullName>
    </submittedName>
</protein>
<proteinExistence type="predicted"/>
<reference evidence="1" key="1">
    <citation type="submission" date="2020-07" db="EMBL/GenBank/DDBJ databases">
        <title>Multicomponent nature underlies the extraordinary mechanical properties of spider dragline silk.</title>
        <authorList>
            <person name="Kono N."/>
            <person name="Nakamura H."/>
            <person name="Mori M."/>
            <person name="Yoshida Y."/>
            <person name="Ohtoshi R."/>
            <person name="Malay A.D."/>
            <person name="Moran D.A.P."/>
            <person name="Tomita M."/>
            <person name="Numata K."/>
            <person name="Arakawa K."/>
        </authorList>
    </citation>
    <scope>NUCLEOTIDE SEQUENCE</scope>
</reference>
<name>A0A8X6GRL8_TRICU</name>
<comment type="caution">
    <text evidence="1">The sequence shown here is derived from an EMBL/GenBank/DDBJ whole genome shotgun (WGS) entry which is preliminary data.</text>
</comment>